<feature type="transmembrane region" description="Helical" evidence="6">
    <location>
        <begin position="1946"/>
        <end position="1969"/>
    </location>
</feature>
<feature type="transmembrane region" description="Helical" evidence="6">
    <location>
        <begin position="1152"/>
        <end position="1179"/>
    </location>
</feature>
<feature type="transmembrane region" description="Helical" evidence="6">
    <location>
        <begin position="1505"/>
        <end position="1531"/>
    </location>
</feature>
<evidence type="ECO:0000256" key="3">
    <source>
        <dbReference type="ARBA" id="ARBA00022692"/>
    </source>
</evidence>
<feature type="transmembrane region" description="Helical" evidence="6">
    <location>
        <begin position="2028"/>
        <end position="2047"/>
    </location>
</feature>
<proteinExistence type="predicted"/>
<protein>
    <recommendedName>
        <fullName evidence="9">Gustatory receptor</fullName>
    </recommendedName>
</protein>
<feature type="transmembrane region" description="Helical" evidence="6">
    <location>
        <begin position="2067"/>
        <end position="2087"/>
    </location>
</feature>
<keyword evidence="4 6" id="KW-1133">Transmembrane helix</keyword>
<feature type="transmembrane region" description="Helical" evidence="6">
    <location>
        <begin position="621"/>
        <end position="643"/>
    </location>
</feature>
<feature type="transmembrane region" description="Helical" evidence="6">
    <location>
        <begin position="1418"/>
        <end position="1438"/>
    </location>
</feature>
<evidence type="ECO:0000313" key="7">
    <source>
        <dbReference type="EnsemblMetazoa" id="AQUA008883-PA"/>
    </source>
</evidence>
<feature type="transmembrane region" description="Helical" evidence="6">
    <location>
        <begin position="2126"/>
        <end position="2145"/>
    </location>
</feature>
<feature type="transmembrane region" description="Helical" evidence="6">
    <location>
        <begin position="1053"/>
        <end position="1073"/>
    </location>
</feature>
<evidence type="ECO:0000256" key="5">
    <source>
        <dbReference type="ARBA" id="ARBA00023136"/>
    </source>
</evidence>
<feature type="transmembrane region" description="Helical" evidence="6">
    <location>
        <begin position="1808"/>
        <end position="1826"/>
    </location>
</feature>
<feature type="transmembrane region" description="Helical" evidence="6">
    <location>
        <begin position="225"/>
        <end position="245"/>
    </location>
</feature>
<feature type="transmembrane region" description="Helical" evidence="6">
    <location>
        <begin position="31"/>
        <end position="52"/>
    </location>
</feature>
<evidence type="ECO:0000313" key="8">
    <source>
        <dbReference type="Proteomes" id="UP000076407"/>
    </source>
</evidence>
<feature type="transmembrane region" description="Helical" evidence="6">
    <location>
        <begin position="1551"/>
        <end position="1573"/>
    </location>
</feature>
<dbReference type="GO" id="GO:0050909">
    <property type="term" value="P:sensory perception of taste"/>
    <property type="evidence" value="ECO:0007669"/>
    <property type="project" value="InterPro"/>
</dbReference>
<feature type="transmembrane region" description="Helical" evidence="6">
    <location>
        <begin position="351"/>
        <end position="379"/>
    </location>
</feature>
<evidence type="ECO:0000256" key="1">
    <source>
        <dbReference type="ARBA" id="ARBA00004651"/>
    </source>
</evidence>
<feature type="transmembrane region" description="Helical" evidence="6">
    <location>
        <begin position="1450"/>
        <end position="1472"/>
    </location>
</feature>
<keyword evidence="8" id="KW-1185">Reference proteome</keyword>
<evidence type="ECO:0000256" key="4">
    <source>
        <dbReference type="ARBA" id="ARBA00022989"/>
    </source>
</evidence>
<feature type="transmembrane region" description="Helical" evidence="6">
    <location>
        <begin position="843"/>
        <end position="863"/>
    </location>
</feature>
<keyword evidence="5 6" id="KW-0472">Membrane</keyword>
<feature type="transmembrane region" description="Helical" evidence="6">
    <location>
        <begin position="938"/>
        <end position="961"/>
    </location>
</feature>
<dbReference type="GO" id="GO:0005886">
    <property type="term" value="C:plasma membrane"/>
    <property type="evidence" value="ECO:0007669"/>
    <property type="project" value="UniProtKB-SubCell"/>
</dbReference>
<organism evidence="7 8">
    <name type="scientific">Anopheles quadriannulatus</name>
    <name type="common">Mosquito</name>
    <dbReference type="NCBI Taxonomy" id="34691"/>
    <lineage>
        <taxon>Eukaryota</taxon>
        <taxon>Metazoa</taxon>
        <taxon>Ecdysozoa</taxon>
        <taxon>Arthropoda</taxon>
        <taxon>Hexapoda</taxon>
        <taxon>Insecta</taxon>
        <taxon>Pterygota</taxon>
        <taxon>Neoptera</taxon>
        <taxon>Endopterygota</taxon>
        <taxon>Diptera</taxon>
        <taxon>Nematocera</taxon>
        <taxon>Culicoidea</taxon>
        <taxon>Culicidae</taxon>
        <taxon>Anophelinae</taxon>
        <taxon>Anopheles</taxon>
    </lineage>
</organism>
<dbReference type="STRING" id="34691.A0A182XGB6"/>
<name>A0A182XGB6_ANOQN</name>
<keyword evidence="3 6" id="KW-0812">Transmembrane</keyword>
<dbReference type="EnsemblMetazoa" id="AQUA008883-RA">
    <property type="protein sequence ID" value="AQUA008883-PA"/>
    <property type="gene ID" value="AQUA008883"/>
</dbReference>
<feature type="transmembrane region" description="Helical" evidence="6">
    <location>
        <begin position="1185"/>
        <end position="1205"/>
    </location>
</feature>
<feature type="transmembrane region" description="Helical" evidence="6">
    <location>
        <begin position="655"/>
        <end position="681"/>
    </location>
</feature>
<feature type="transmembrane region" description="Helical" evidence="6">
    <location>
        <begin position="1275"/>
        <end position="1297"/>
    </location>
</feature>
<reference evidence="7" key="1">
    <citation type="submission" date="2020-05" db="UniProtKB">
        <authorList>
            <consortium name="EnsemblMetazoa"/>
        </authorList>
    </citation>
    <scope>IDENTIFICATION</scope>
    <source>
        <strain evidence="7">SANGQUA</strain>
    </source>
</reference>
<feature type="transmembrane region" description="Helical" evidence="6">
    <location>
        <begin position="2227"/>
        <end position="2250"/>
    </location>
</feature>
<feature type="transmembrane region" description="Helical" evidence="6">
    <location>
        <begin position="1085"/>
        <end position="1107"/>
    </location>
</feature>
<feature type="transmembrane region" description="Helical" evidence="6">
    <location>
        <begin position="425"/>
        <end position="449"/>
    </location>
</feature>
<evidence type="ECO:0000256" key="2">
    <source>
        <dbReference type="ARBA" id="ARBA00022475"/>
    </source>
</evidence>
<keyword evidence="2" id="KW-1003">Cell membrane</keyword>
<feature type="transmembrane region" description="Helical" evidence="6">
    <location>
        <begin position="1250"/>
        <end position="1269"/>
    </location>
</feature>
<dbReference type="InterPro" id="IPR013604">
    <property type="entry name" value="7TM_chemorcpt"/>
</dbReference>
<dbReference type="Proteomes" id="UP000076407">
    <property type="component" value="Unassembled WGS sequence"/>
</dbReference>
<dbReference type="Pfam" id="PF08395">
    <property type="entry name" value="7tm_7"/>
    <property type="match status" value="1"/>
</dbReference>
<feature type="transmembrane region" description="Helical" evidence="6">
    <location>
        <begin position="2165"/>
        <end position="2188"/>
    </location>
</feature>
<feature type="transmembrane region" description="Helical" evidence="6">
    <location>
        <begin position="561"/>
        <end position="583"/>
    </location>
</feature>
<feature type="transmembrane region" description="Helical" evidence="6">
    <location>
        <begin position="1853"/>
        <end position="1873"/>
    </location>
</feature>
<feature type="transmembrane region" description="Helical" evidence="6">
    <location>
        <begin position="1705"/>
        <end position="1725"/>
    </location>
</feature>
<accession>A0A182XGB6</accession>
<feature type="transmembrane region" description="Helical" evidence="6">
    <location>
        <begin position="883"/>
        <end position="901"/>
    </location>
</feature>
<feature type="transmembrane region" description="Helical" evidence="6">
    <location>
        <begin position="531"/>
        <end position="549"/>
    </location>
</feature>
<feature type="transmembrane region" description="Helical" evidence="6">
    <location>
        <begin position="314"/>
        <end position="339"/>
    </location>
</feature>
<feature type="transmembrane region" description="Helical" evidence="6">
    <location>
        <begin position="1909"/>
        <end position="1926"/>
    </location>
</feature>
<feature type="transmembrane region" description="Helical" evidence="6">
    <location>
        <begin position="1745"/>
        <end position="1766"/>
    </location>
</feature>
<comment type="subcellular location">
    <subcellularLocation>
        <location evidence="1">Cell membrane</location>
        <topology evidence="1">Multi-pass membrane protein</topology>
    </subcellularLocation>
</comment>
<evidence type="ECO:0008006" key="9">
    <source>
        <dbReference type="Google" id="ProtNLM"/>
    </source>
</evidence>
<feature type="transmembrane region" description="Helical" evidence="6">
    <location>
        <begin position="973"/>
        <end position="1002"/>
    </location>
</feature>
<evidence type="ECO:0000256" key="6">
    <source>
        <dbReference type="SAM" id="Phobius"/>
    </source>
</evidence>
<feature type="transmembrane region" description="Helical" evidence="6">
    <location>
        <begin position="257"/>
        <end position="279"/>
    </location>
</feature>
<sequence>FFHTFFHAYYITKTHSPDELFLSVYIVDCTFMYFDVVIELVLGLCDCLLLIAHLQLERLVWIVKNRDQAAMSIDRVLLTYVTTYNSIAAVLGDHLCSYFGPLVLLHCSYTCLEAAICILDTNRHIIKIDGIMTIVANILWPLSDLKKLSAVFLLGEGVNRMKTEHTCVESFGKVVYITMHVFDNIHVLLRSLRFLGLISVQKCQCSDHRSGSTPFKSTNNAAPKFMILFALSLLTSGHSIFRGTIDNSVIDALDQGTIWPFVYLVHQITLCVALCALPWQTFWERKRLSAAMNILAQNEINLITRTGVRTDYRIVSWLAIAIVCNGMCLHLFFQVFYIVQYGGMDKPFLPLYITSCAFMYVDLAMELVLGLCDCLLLIVRLQLQRLVCSARNLGRSGDKEDDFLTFYGTMYCKIAVVLSDHLGPYFGLIILMHCSYVCFEAAICILDMYDLLLNDNSSGLLYLVYIIWPLSDIKKVMILFMLSEQVNRLLNMFENIHALLRSLQWVGQLSIQNHAEEDGLFRSTRHATSKFTLSFIVSMVASSHLIYRGVKDYDQLSVDGIIWPLIYVVHYAMLCTVLCSLPLQTFRQRDRLAAALNTLHQNELSLIDLTGSVTDYRVVKLLVFVILSNGVIFHVFFHAYYIIKNTGSDTYFLVYMVSCTFMYFDLVIELVLGLCDCLLLIARLQLERLVWIVKNRNDTVDSIDRVLLTYVSMYNNITNVLRNNLTPYFGPIILLHSSYVCLEAAVCILDINSYLARKNRPSMMVILANILWPLSDVKKLVAIFLLGEGVNGMNCQCAQVLQYKIMDVFDNIRGLIRCLQLLGLFSIHQYRHTGNTFECSRHAALKFVIFLTITVACSGYSMYRNILDYPAMAAMNNTSIEPFFYIAHTITVCVVLCVLPVQTVGRRHQLAYFMNILIKNEEDLVKLTSGGRSTNYRLVTLLANVCLWNGVFFHVFFHFYYIDTFRHFGDRFVSMYIVSCFFMYIDLAMELLLGLCGCLLLVAQLQLGRLAQAAREFDYGVDSPERFFFRYGVIHNRTAFAIRNHLSRYFGPMLAVFCTYVSLEVAICLLAIVNSMTNPMGQSKFYIVVVVLWPLTDVKKLFAVILLSERTKQVWVQEILNNLSTIGVVLVRYDGEQGSYRRPTTHQCVTHFLLVLFSIGFLLYCIWEQYSIFAMAIYAFDDGTFILSTASFIVAWFVVPLVSCARGDRLIYTLNNLLENDTDLSRLHAIQSSVRLSYRQAKWFGRMMQYESIACCLLLSAGYTILYSFQPEAWYLYLTIGIYLYEDLCLSWLFGFYSTIMMHYVDQLSYAAQLLQEDHAHTLDERVRVFCKTYERVCRAVARSFFEYTGPVIATFCTLVMFEGSLKLYHVYDVFIRGVNEIVWTEHMLNVIECLWLCFDVKKLFIVMYISGMLQQKLLYSLCCITFTSFRVWVQFSVHSQIEHEMLENISFIVSTASFCIIWMVVPLYAYARCSRLVHALNSLQANDAELGHVIMLSYRRVKCFACFIQLDGVLCCLLLSTGYTIAFWYQGQPWYIFLNIGIYIYEDLCLSWLFGIYSAIMLFCVAQLSCAAKLLQSDYYHFDTLETRLRLFCRTYDRVCTRVAQPFYEYCGPVVATFCPLLIFEGSLKLFHAYDVFKKSTYRTVWTEQLLSASEWLWLSFDVKKLFVVLYVSEVLKQKCMEKLGLTMVKYDPGKHTFISVPYAPLKFACLFTAALVSSGYLLWRSPLDYIVYKLDTRMFDITIFIINTTISCTLCLILPLQCYYKHRQLSSSLNALLKNDSILRQAILEMGGKQLCYKKVTLFARIMRWDGIVCVSFFFCSYFIKSWPKCNFVHIQLSVCIYLATDLALDWTLGLCCVMILVGIAQLSHIVDLLKIASTRQTIAFEQIWPPLWQVYDRVTIDVRKDLSQYCGPIVVFSSCMIGMESAVKMVDVGGALNDGSGDITILILGCLWLLFNIKKLIVLLLLSEHLKQKYVAVPHSERTMAASSFAELIRPMINTACTLGVSYVKQCPSTSDRFVISKSPTIKFGFWIVILLAMGCYLLIRTKQDVLERSQKESYFDYALFFVSNLMLVLSVLQMVYYGYTRKHVQLELLNSTIEIERELTVLLKGKINYGVIVRFTKWLTIWTIFFYAIIMHTLYVFDHLRYNTFILMYIETLLLLYANNCIEFTIIICCTTQMTLCRYLKDLMNALEAKKLPLASELYMYFKLIDRITVLINFHLSQIYGSFVVFHCMYVLFESASIWFSFLSASSSMQFQIVNEESNLMLLSYILWFLSDSKNVLLVAISSSLLQQKVINT</sequence>
<dbReference type="VEuPathDB" id="VectorBase:AQUA008883"/>
<feature type="transmembrane region" description="Helical" evidence="6">
    <location>
        <begin position="461"/>
        <end position="482"/>
    </location>
</feature>